<protein>
    <submittedName>
        <fullName evidence="1">Uncharacterized protein</fullName>
    </submittedName>
</protein>
<keyword evidence="2" id="KW-1185">Reference proteome</keyword>
<reference evidence="1 2" key="1">
    <citation type="submission" date="2017-09" db="EMBL/GenBank/DDBJ databases">
        <authorList>
            <person name="Ehlers B."/>
            <person name="Leendertz F.H."/>
        </authorList>
    </citation>
    <scope>NUCLEOTIDE SEQUENCE [LARGE SCALE GENOMIC DNA]</scope>
    <source>
        <strain evidence="1 2">DSM 18289</strain>
    </source>
</reference>
<name>A0A285NA37_9HYPH</name>
<evidence type="ECO:0000313" key="1">
    <source>
        <dbReference type="EMBL" id="SNZ06335.1"/>
    </source>
</evidence>
<accession>A0A285NA37</accession>
<sequence length="165" mass="18679">MNRSFLDDVSGTTDISAAVMARYGSLGESRVGQQGSRSLEKRRNRGFAHSQSCICNFGRHFPVGCCQENDNNRGKTEDFHLFCSNQNQFSLAIGRRILPQKVRKQDFYKYYKELASDSVVLTPQGLAIMVRPSSIARFIRLRYKLDHRLGGQNLAPRYPSGRNGN</sequence>
<dbReference type="Proteomes" id="UP000219439">
    <property type="component" value="Unassembled WGS sequence"/>
</dbReference>
<dbReference type="EMBL" id="OBEL01000001">
    <property type="protein sequence ID" value="SNZ06335.1"/>
    <property type="molecule type" value="Genomic_DNA"/>
</dbReference>
<dbReference type="AlphaFoldDB" id="A0A285NA37"/>
<gene>
    <name evidence="1" type="ORF">SAMN06265368_0385</name>
</gene>
<evidence type="ECO:0000313" key="2">
    <source>
        <dbReference type="Proteomes" id="UP000219439"/>
    </source>
</evidence>
<proteinExistence type="predicted"/>
<organism evidence="1 2">
    <name type="scientific">Cohaesibacter gelatinilyticus</name>
    <dbReference type="NCBI Taxonomy" id="372072"/>
    <lineage>
        <taxon>Bacteria</taxon>
        <taxon>Pseudomonadati</taxon>
        <taxon>Pseudomonadota</taxon>
        <taxon>Alphaproteobacteria</taxon>
        <taxon>Hyphomicrobiales</taxon>
        <taxon>Cohaesibacteraceae</taxon>
    </lineage>
</organism>